<keyword evidence="3" id="KW-1185">Reference proteome</keyword>
<reference evidence="2 3" key="1">
    <citation type="journal article" date="2012" name="J. Bacteriol.">
        <title>Draft Genome Sequence of the Soil Bacterium Burkholderia terrae Strain BS001, Which Interacts with Fungal Surface Structures.</title>
        <authorList>
            <person name="Nazir R."/>
            <person name="Hansen M.A."/>
            <person name="Sorensen S."/>
            <person name="van Elsas J.D."/>
        </authorList>
    </citation>
    <scope>NUCLEOTIDE SEQUENCE [LARGE SCALE GENOMIC DNA]</scope>
    <source>
        <strain evidence="2 3">BS001</strain>
    </source>
</reference>
<evidence type="ECO:0000313" key="2">
    <source>
        <dbReference type="EMBL" id="EIN02617.1"/>
    </source>
</evidence>
<sequence>MLKGLPAYYRCMRHVQAGAAMNESSVRGYRQDEWSERLLLAMKTSLSVAHELGLSPDAVLDCAARHLQFDDFTSFASAIQGASRVHDYCGRRENIPTAAVAYIKHLASRVESDRNVLAGTPTMCSSNLQIHVEAPAQAYDKVGAAVQALKDDVQRAFSQRGVLTGADMEDASAFARALAALMPVDDNEKAYERALSAVLHVRFAVQYQPVHRNADDAGRRQDMDGHGESANLAPAPGGWMQRVKDVVHHPARLYK</sequence>
<evidence type="ECO:0000256" key="1">
    <source>
        <dbReference type="SAM" id="MobiDB-lite"/>
    </source>
</evidence>
<organism evidence="2 3">
    <name type="scientific">Paraburkholderia hospita</name>
    <dbReference type="NCBI Taxonomy" id="169430"/>
    <lineage>
        <taxon>Bacteria</taxon>
        <taxon>Pseudomonadati</taxon>
        <taxon>Pseudomonadota</taxon>
        <taxon>Betaproteobacteria</taxon>
        <taxon>Burkholderiales</taxon>
        <taxon>Burkholderiaceae</taxon>
        <taxon>Paraburkholderia</taxon>
    </lineage>
</organism>
<comment type="caution">
    <text evidence="2">The sequence shown here is derived from an EMBL/GenBank/DDBJ whole genome shotgun (WGS) entry which is preliminary data.</text>
</comment>
<dbReference type="Proteomes" id="UP000004980">
    <property type="component" value="Unassembled WGS sequence"/>
</dbReference>
<gene>
    <name evidence="2" type="ORF">WQE_02677</name>
</gene>
<dbReference type="EMBL" id="AKAU01000016">
    <property type="protein sequence ID" value="EIN02617.1"/>
    <property type="molecule type" value="Genomic_DNA"/>
</dbReference>
<protein>
    <submittedName>
        <fullName evidence="2">Uncharacterized protein</fullName>
    </submittedName>
</protein>
<evidence type="ECO:0000313" key="3">
    <source>
        <dbReference type="Proteomes" id="UP000004980"/>
    </source>
</evidence>
<accession>A0ABN0FV57</accession>
<feature type="region of interest" description="Disordered" evidence="1">
    <location>
        <begin position="212"/>
        <end position="237"/>
    </location>
</feature>
<name>A0ABN0FV57_9BURK</name>
<proteinExistence type="predicted"/>
<feature type="compositionally biased region" description="Basic and acidic residues" evidence="1">
    <location>
        <begin position="212"/>
        <end position="227"/>
    </location>
</feature>